<name>A0ABU0CWM5_9BACI</name>
<dbReference type="EMBL" id="JAUSUQ010000020">
    <property type="protein sequence ID" value="MDQ0340822.1"/>
    <property type="molecule type" value="Genomic_DNA"/>
</dbReference>
<feature type="transmembrane region" description="Helical" evidence="1">
    <location>
        <begin position="392"/>
        <end position="421"/>
    </location>
</feature>
<keyword evidence="3" id="KW-1185">Reference proteome</keyword>
<gene>
    <name evidence="2" type="ORF">J2S00_003662</name>
</gene>
<evidence type="ECO:0000313" key="2">
    <source>
        <dbReference type="EMBL" id="MDQ0340822.1"/>
    </source>
</evidence>
<feature type="transmembrane region" description="Helical" evidence="1">
    <location>
        <begin position="39"/>
        <end position="58"/>
    </location>
</feature>
<feature type="transmembrane region" description="Helical" evidence="1">
    <location>
        <begin position="269"/>
        <end position="290"/>
    </location>
</feature>
<feature type="transmembrane region" description="Helical" evidence="1">
    <location>
        <begin position="246"/>
        <end position="263"/>
    </location>
</feature>
<keyword evidence="1" id="KW-0812">Transmembrane</keyword>
<keyword evidence="1" id="KW-0472">Membrane</keyword>
<dbReference type="Proteomes" id="UP001232445">
    <property type="component" value="Unassembled WGS sequence"/>
</dbReference>
<protein>
    <recommendedName>
        <fullName evidence="4">Citrate transporter-like domain-containing protein</fullName>
    </recommendedName>
</protein>
<feature type="transmembrane region" description="Helical" evidence="1">
    <location>
        <begin position="110"/>
        <end position="137"/>
    </location>
</feature>
<organism evidence="2 3">
    <name type="scientific">Caldalkalibacillus uzonensis</name>
    <dbReference type="NCBI Taxonomy" id="353224"/>
    <lineage>
        <taxon>Bacteria</taxon>
        <taxon>Bacillati</taxon>
        <taxon>Bacillota</taxon>
        <taxon>Bacilli</taxon>
        <taxon>Bacillales</taxon>
        <taxon>Bacillaceae</taxon>
        <taxon>Caldalkalibacillus</taxon>
    </lineage>
</organism>
<evidence type="ECO:0000256" key="1">
    <source>
        <dbReference type="SAM" id="Phobius"/>
    </source>
</evidence>
<feature type="transmembrane region" description="Helical" evidence="1">
    <location>
        <begin position="351"/>
        <end position="372"/>
    </location>
</feature>
<feature type="transmembrane region" description="Helical" evidence="1">
    <location>
        <begin position="70"/>
        <end position="90"/>
    </location>
</feature>
<feature type="transmembrane region" description="Helical" evidence="1">
    <location>
        <begin position="158"/>
        <end position="179"/>
    </location>
</feature>
<accession>A0ABU0CWM5</accession>
<feature type="transmembrane region" description="Helical" evidence="1">
    <location>
        <begin position="433"/>
        <end position="453"/>
    </location>
</feature>
<keyword evidence="1" id="KW-1133">Transmembrane helix</keyword>
<evidence type="ECO:0008006" key="4">
    <source>
        <dbReference type="Google" id="ProtNLM"/>
    </source>
</evidence>
<proteinExistence type="predicted"/>
<dbReference type="RefSeq" id="WP_307343128.1">
    <property type="nucleotide sequence ID" value="NZ_JAUSUQ010000020.1"/>
</dbReference>
<reference evidence="2 3" key="1">
    <citation type="submission" date="2023-07" db="EMBL/GenBank/DDBJ databases">
        <title>Genomic Encyclopedia of Type Strains, Phase IV (KMG-IV): sequencing the most valuable type-strain genomes for metagenomic binning, comparative biology and taxonomic classification.</title>
        <authorList>
            <person name="Goeker M."/>
        </authorList>
    </citation>
    <scope>NUCLEOTIDE SEQUENCE [LARGE SCALE GENOMIC DNA]</scope>
    <source>
        <strain evidence="2 3">DSM 17740</strain>
    </source>
</reference>
<feature type="transmembrane region" description="Helical" evidence="1">
    <location>
        <begin position="185"/>
        <end position="207"/>
    </location>
</feature>
<evidence type="ECO:0000313" key="3">
    <source>
        <dbReference type="Proteomes" id="UP001232445"/>
    </source>
</evidence>
<sequence length="454" mass="51069">MLAVAVLFVLQEFFKIPSSNILVTMTVVTFFICLPYMSLFPMIMSFLSVIIGHLLFFLCEGDLYYWKDSIVNNLGMVVLFVAAPLLSYPLKHGGYVEYMYKFVNNYMKNNLIQVTFITTLTCVLSSFLNLGAARFVYELFFDKVTKMKRLFTSGITQGFSLAALWSPYFAGVAIILHLLEVPFTSFFLYGLLTVALGLTVSTLLVSWEFHKGIKKSRAIIREVSAGADLASGFSSEQYPLMSHRKGWELIIVFIGLFVTLILLERWLNYNLILLISVIAFFYSIIWSLAIRKGKEYARSIKNDYIVHILPGVHNESIMFISGAFFAQMIQLTPFTSYLSSFFERIASMSTFLMVLTIIVIVVSGSTVVHQVLPITVLATSLSPEVIGLSSELFALTLIISWGISPLISPLAALNLITTNLLHLKMFELGKWNLKYIVIVVISFSAVISIMNILE</sequence>
<comment type="caution">
    <text evidence="2">The sequence shown here is derived from an EMBL/GenBank/DDBJ whole genome shotgun (WGS) entry which is preliminary data.</text>
</comment>